<proteinExistence type="predicted"/>
<feature type="transmembrane region" description="Helical" evidence="1">
    <location>
        <begin position="6"/>
        <end position="25"/>
    </location>
</feature>
<dbReference type="AlphaFoldDB" id="A0A2H0C2L5"/>
<comment type="caution">
    <text evidence="2">The sequence shown here is derived from an EMBL/GenBank/DDBJ whole genome shotgun (WGS) entry which is preliminary data.</text>
</comment>
<protein>
    <recommendedName>
        <fullName evidence="4">DUF4446 domain-containing protein</fullName>
    </recommendedName>
</protein>
<gene>
    <name evidence="2" type="ORF">COW97_01785</name>
</gene>
<dbReference type="EMBL" id="PCTC01000035">
    <property type="protein sequence ID" value="PIP63578.1"/>
    <property type="molecule type" value="Genomic_DNA"/>
</dbReference>
<sequence length="151" mass="17720">MYLMIIYLVAVIIIIWLGILTRLILKTKAHYNNLISSTRKHKIDEILDELLMIDKKTKEDLEIVKKELREEIKVSTLHIQKVGLVRFNPFERLGGEKSFVITFLNYENSGIVINFIHTREGLRVYSKKVKNGKSEEFELSEEERQAIEKSN</sequence>
<evidence type="ECO:0000313" key="2">
    <source>
        <dbReference type="EMBL" id="PIP63578.1"/>
    </source>
</evidence>
<evidence type="ECO:0008006" key="4">
    <source>
        <dbReference type="Google" id="ProtNLM"/>
    </source>
</evidence>
<name>A0A2H0C2L5_9BACT</name>
<reference evidence="2 3" key="1">
    <citation type="submission" date="2017-09" db="EMBL/GenBank/DDBJ databases">
        <title>Depth-based differentiation of microbial function through sediment-hosted aquifers and enrichment of novel symbionts in the deep terrestrial subsurface.</title>
        <authorList>
            <person name="Probst A.J."/>
            <person name="Ladd B."/>
            <person name="Jarett J.K."/>
            <person name="Geller-Mcgrath D.E."/>
            <person name="Sieber C.M."/>
            <person name="Emerson J.B."/>
            <person name="Anantharaman K."/>
            <person name="Thomas B.C."/>
            <person name="Malmstrom R."/>
            <person name="Stieglmeier M."/>
            <person name="Klingl A."/>
            <person name="Woyke T."/>
            <person name="Ryan C.M."/>
            <person name="Banfield J.F."/>
        </authorList>
    </citation>
    <scope>NUCLEOTIDE SEQUENCE [LARGE SCALE GENOMIC DNA]</scope>
    <source>
        <strain evidence="2">CG22_combo_CG10-13_8_21_14_all_34_12</strain>
    </source>
</reference>
<dbReference type="Proteomes" id="UP000229699">
    <property type="component" value="Unassembled WGS sequence"/>
</dbReference>
<organism evidence="2 3">
    <name type="scientific">Candidatus Roizmanbacteria bacterium CG22_combo_CG10-13_8_21_14_all_34_12</name>
    <dbReference type="NCBI Taxonomy" id="1974860"/>
    <lineage>
        <taxon>Bacteria</taxon>
        <taxon>Candidatus Roizmaniibacteriota</taxon>
    </lineage>
</organism>
<keyword evidence="1" id="KW-1133">Transmembrane helix</keyword>
<keyword evidence="1" id="KW-0472">Membrane</keyword>
<accession>A0A2H0C2L5</accession>
<evidence type="ECO:0000256" key="1">
    <source>
        <dbReference type="SAM" id="Phobius"/>
    </source>
</evidence>
<keyword evidence="1" id="KW-0812">Transmembrane</keyword>
<dbReference type="Pfam" id="PF14584">
    <property type="entry name" value="DUF4446"/>
    <property type="match status" value="1"/>
</dbReference>
<evidence type="ECO:0000313" key="3">
    <source>
        <dbReference type="Proteomes" id="UP000229699"/>
    </source>
</evidence>
<dbReference type="InterPro" id="IPR027981">
    <property type="entry name" value="DUF4446"/>
</dbReference>